<dbReference type="PANTHER" id="PTHR37937:SF1">
    <property type="entry name" value="CONJUGATIVE TRANSFER: DNA TRANSPORT"/>
    <property type="match status" value="1"/>
</dbReference>
<keyword evidence="4 6" id="KW-1133">Transmembrane helix</keyword>
<dbReference type="Proteomes" id="UP000199691">
    <property type="component" value="Unassembled WGS sequence"/>
</dbReference>
<dbReference type="SUPFAM" id="SSF52540">
    <property type="entry name" value="P-loop containing nucleoside triphosphate hydrolases"/>
    <property type="match status" value="1"/>
</dbReference>
<evidence type="ECO:0000313" key="9">
    <source>
        <dbReference type="Proteomes" id="UP000199691"/>
    </source>
</evidence>
<gene>
    <name evidence="8" type="ORF">SAMN05421507_13415</name>
</gene>
<comment type="subcellular location">
    <subcellularLocation>
        <location evidence="1">Cell membrane</location>
        <topology evidence="1">Multi-pass membrane protein</topology>
    </subcellularLocation>
</comment>
<organism evidence="8 9">
    <name type="scientific">Lentzea jiangxiensis</name>
    <dbReference type="NCBI Taxonomy" id="641025"/>
    <lineage>
        <taxon>Bacteria</taxon>
        <taxon>Bacillati</taxon>
        <taxon>Actinomycetota</taxon>
        <taxon>Actinomycetes</taxon>
        <taxon>Pseudonocardiales</taxon>
        <taxon>Pseudonocardiaceae</taxon>
        <taxon>Lentzea</taxon>
    </lineage>
</organism>
<dbReference type="OrthoDB" id="226701at2"/>
<accession>A0A1H0X4F8</accession>
<dbReference type="PANTHER" id="PTHR37937">
    <property type="entry name" value="CONJUGATIVE TRANSFER: DNA TRANSPORT"/>
    <property type="match status" value="1"/>
</dbReference>
<evidence type="ECO:0000256" key="4">
    <source>
        <dbReference type="ARBA" id="ARBA00022989"/>
    </source>
</evidence>
<feature type="transmembrane region" description="Helical" evidence="6">
    <location>
        <begin position="50"/>
        <end position="67"/>
    </location>
</feature>
<dbReference type="Gene3D" id="3.40.50.300">
    <property type="entry name" value="P-loop containing nucleotide triphosphate hydrolases"/>
    <property type="match status" value="1"/>
</dbReference>
<keyword evidence="5 6" id="KW-0472">Membrane</keyword>
<evidence type="ECO:0000256" key="2">
    <source>
        <dbReference type="ARBA" id="ARBA00022475"/>
    </source>
</evidence>
<dbReference type="InterPro" id="IPR027417">
    <property type="entry name" value="P-loop_NTPase"/>
</dbReference>
<feature type="transmembrane region" description="Helical" evidence="6">
    <location>
        <begin position="20"/>
        <end position="38"/>
    </location>
</feature>
<evidence type="ECO:0000256" key="1">
    <source>
        <dbReference type="ARBA" id="ARBA00004651"/>
    </source>
</evidence>
<dbReference type="InterPro" id="IPR051539">
    <property type="entry name" value="T4SS-coupling_protein"/>
</dbReference>
<feature type="transmembrane region" description="Helical" evidence="6">
    <location>
        <begin position="291"/>
        <end position="312"/>
    </location>
</feature>
<proteinExistence type="predicted"/>
<reference evidence="9" key="1">
    <citation type="submission" date="2016-10" db="EMBL/GenBank/DDBJ databases">
        <authorList>
            <person name="Varghese N."/>
            <person name="Submissions S."/>
        </authorList>
    </citation>
    <scope>NUCLEOTIDE SEQUENCE [LARGE SCALE GENOMIC DNA]</scope>
    <source>
        <strain evidence="9">CGMCC 4.6609</strain>
    </source>
</reference>
<protein>
    <submittedName>
        <fullName evidence="8">TraM recognition site of TraD and TraG</fullName>
    </submittedName>
</protein>
<keyword evidence="2" id="KW-1003">Cell membrane</keyword>
<dbReference type="InterPro" id="IPR032689">
    <property type="entry name" value="TraG-D_C"/>
</dbReference>
<feature type="domain" description="TraD/TraG TraM recognition site" evidence="7">
    <location>
        <begin position="450"/>
        <end position="568"/>
    </location>
</feature>
<evidence type="ECO:0000256" key="6">
    <source>
        <dbReference type="SAM" id="Phobius"/>
    </source>
</evidence>
<evidence type="ECO:0000313" key="8">
    <source>
        <dbReference type="EMBL" id="SDP97823.1"/>
    </source>
</evidence>
<dbReference type="Pfam" id="PF12696">
    <property type="entry name" value="TraG-D_C"/>
    <property type="match status" value="1"/>
</dbReference>
<evidence type="ECO:0000259" key="7">
    <source>
        <dbReference type="Pfam" id="PF12696"/>
    </source>
</evidence>
<dbReference type="EMBL" id="FNIX01000034">
    <property type="protein sequence ID" value="SDP97823.1"/>
    <property type="molecule type" value="Genomic_DNA"/>
</dbReference>
<dbReference type="CDD" id="cd01127">
    <property type="entry name" value="TrwB_TraG_TraD_VirD4"/>
    <property type="match status" value="1"/>
</dbReference>
<dbReference type="AlphaFoldDB" id="A0A1H0X4F8"/>
<keyword evidence="3 6" id="KW-0812">Transmembrane</keyword>
<feature type="transmembrane region" description="Helical" evidence="6">
    <location>
        <begin position="87"/>
        <end position="109"/>
    </location>
</feature>
<dbReference type="GO" id="GO:0005886">
    <property type="term" value="C:plasma membrane"/>
    <property type="evidence" value="ECO:0007669"/>
    <property type="project" value="UniProtKB-SubCell"/>
</dbReference>
<sequence length="633" mass="68921">MNPHDQAARVPSSPRPLFGIFYPLLVAAAASVLLAALLGAATSGWLAGHGWAWPSLLSVPAALHGWVMHWPDPAQGWPAEPRPGPALLTYLLGTGTLALEAVLWIKVLLWRRRVLRQRAEARSGLADRATVRNRLGAEAVTKHAYRLRPSLAGSAHISADDAGALFARWPGTDEGIYGTHEDSKLVVAPVRMGKTGRQAVSDVLRAPGALVATSTRFDLIELTIMQRTQRGQVWVFDPEKRVPWPEKLRWNPIHGCEDFDVALRRAVAICSARPLEDTKNGGYFSGKSEGVLAAMLHAAALSGTDLATLWLWTTSQSYRPAQILETDNRAAPAIADGLRNLLDSLKSTSDTSGAGGIYSTLELLLRPLTSPKIMRALTPAPGDATFDIDSFIRSDHDTLYMVSRGRKNSAAPMVNALMVEMLHRADLLSQRPTAQQLTAPAHGDLRLDPPLRIVMDEAANITPVDDLSARLADSGGRGIQLYVYVQNLSQLRQRWGLEEATEIWDCASIKLVLGGLSNSKDLLGLSELLPERIIDQASVSTGPASRGQITVSPWRRRALTVDEIRELRDGEGLLFYRNLRAAKVDLPGWWETPDLTGIVTHSRGEVRRLLACAHAAHTAEPSDTGLHTPALDD</sequence>
<evidence type="ECO:0000256" key="3">
    <source>
        <dbReference type="ARBA" id="ARBA00022692"/>
    </source>
</evidence>
<evidence type="ECO:0000256" key="5">
    <source>
        <dbReference type="ARBA" id="ARBA00023136"/>
    </source>
</evidence>
<name>A0A1H0X4F8_9PSEU</name>
<dbReference type="STRING" id="641025.SAMN05421507_13415"/>
<keyword evidence="9" id="KW-1185">Reference proteome</keyword>